<dbReference type="Proteomes" id="UP000070501">
    <property type="component" value="Unassembled WGS sequence"/>
</dbReference>
<evidence type="ECO:0000313" key="2">
    <source>
        <dbReference type="EMBL" id="KXJ86491.1"/>
    </source>
</evidence>
<feature type="non-terminal residue" evidence="2">
    <location>
        <position position="163"/>
    </location>
</feature>
<organism evidence="2 3">
    <name type="scientific">Microdochium bolleyi</name>
    <dbReference type="NCBI Taxonomy" id="196109"/>
    <lineage>
        <taxon>Eukaryota</taxon>
        <taxon>Fungi</taxon>
        <taxon>Dikarya</taxon>
        <taxon>Ascomycota</taxon>
        <taxon>Pezizomycotina</taxon>
        <taxon>Sordariomycetes</taxon>
        <taxon>Xylariomycetidae</taxon>
        <taxon>Xylariales</taxon>
        <taxon>Microdochiaceae</taxon>
        <taxon>Microdochium</taxon>
    </lineage>
</organism>
<dbReference type="EMBL" id="KQ964267">
    <property type="protein sequence ID" value="KXJ86491.1"/>
    <property type="molecule type" value="Genomic_DNA"/>
</dbReference>
<reference evidence="3" key="1">
    <citation type="submission" date="2016-02" db="EMBL/GenBank/DDBJ databases">
        <title>Draft genome sequence of Microdochium bolleyi, a fungal endophyte of beachgrass.</title>
        <authorList>
            <consortium name="DOE Joint Genome Institute"/>
            <person name="David A.S."/>
            <person name="May G."/>
            <person name="Haridas S."/>
            <person name="Lim J."/>
            <person name="Wang M."/>
            <person name="Labutti K."/>
            <person name="Lipzen A."/>
            <person name="Barry K."/>
            <person name="Grigoriev I.V."/>
        </authorList>
    </citation>
    <scope>NUCLEOTIDE SEQUENCE [LARGE SCALE GENOMIC DNA]</scope>
    <source>
        <strain evidence="3">J235TASD1</strain>
    </source>
</reference>
<feature type="compositionally biased region" description="Basic residues" evidence="1">
    <location>
        <begin position="50"/>
        <end position="63"/>
    </location>
</feature>
<name>A0A136INH8_9PEZI</name>
<dbReference type="AlphaFoldDB" id="A0A136INH8"/>
<feature type="compositionally biased region" description="Pro residues" evidence="1">
    <location>
        <begin position="153"/>
        <end position="163"/>
    </location>
</feature>
<feature type="region of interest" description="Disordered" evidence="1">
    <location>
        <begin position="122"/>
        <end position="163"/>
    </location>
</feature>
<protein>
    <submittedName>
        <fullName evidence="2">Uncharacterized protein</fullName>
    </submittedName>
</protein>
<proteinExistence type="predicted"/>
<evidence type="ECO:0000313" key="3">
    <source>
        <dbReference type="Proteomes" id="UP000070501"/>
    </source>
</evidence>
<feature type="region of interest" description="Disordered" evidence="1">
    <location>
        <begin position="1"/>
        <end position="71"/>
    </location>
</feature>
<evidence type="ECO:0000256" key="1">
    <source>
        <dbReference type="SAM" id="MobiDB-lite"/>
    </source>
</evidence>
<keyword evidence="3" id="KW-1185">Reference proteome</keyword>
<feature type="compositionally biased region" description="Polar residues" evidence="1">
    <location>
        <begin position="1"/>
        <end position="11"/>
    </location>
</feature>
<sequence>MFLSLPFSTANPCEAHPLREQSTDPSPCAPDNQPRLRKVHDRRDDVVLRHAPHRRPRPARLRGHVPPGRRAEPARCVLSRLARAAQAPPGRRQQQHRHSHFPRYYHHHHLFTTSFYYRHQQHRYHQQRHCRAGDGGAQERSSRSRSQQQPAAAAPPPGTPAPR</sequence>
<dbReference type="InParanoid" id="A0A136INH8"/>
<accession>A0A136INH8</accession>
<gene>
    <name evidence="2" type="ORF">Micbo1qcDRAFT_168306</name>
</gene>